<dbReference type="OrthoDB" id="3555317at2759"/>
<organism evidence="3 4">
    <name type="scientific">Aspergillus ruber (strain CBS 135680)</name>
    <dbReference type="NCBI Taxonomy" id="1388766"/>
    <lineage>
        <taxon>Eukaryota</taxon>
        <taxon>Fungi</taxon>
        <taxon>Dikarya</taxon>
        <taxon>Ascomycota</taxon>
        <taxon>Pezizomycotina</taxon>
        <taxon>Eurotiomycetes</taxon>
        <taxon>Eurotiomycetidae</taxon>
        <taxon>Eurotiales</taxon>
        <taxon>Aspergillaceae</taxon>
        <taxon>Aspergillus</taxon>
        <taxon>Aspergillus subgen. Aspergillus</taxon>
    </lineage>
</organism>
<feature type="coiled-coil region" evidence="1">
    <location>
        <begin position="32"/>
        <end position="59"/>
    </location>
</feature>
<dbReference type="RefSeq" id="XP_040642182.1">
    <property type="nucleotide sequence ID" value="XM_040779957.1"/>
</dbReference>
<protein>
    <submittedName>
        <fullName evidence="3">Uncharacterized protein</fullName>
    </submittedName>
</protein>
<evidence type="ECO:0000256" key="1">
    <source>
        <dbReference type="SAM" id="Coils"/>
    </source>
</evidence>
<keyword evidence="1" id="KW-0175">Coiled coil</keyword>
<proteinExistence type="predicted"/>
<dbReference type="AlphaFoldDB" id="A0A017SPE6"/>
<evidence type="ECO:0000256" key="2">
    <source>
        <dbReference type="SAM" id="MobiDB-lite"/>
    </source>
</evidence>
<name>A0A017SPE6_ASPRC</name>
<accession>A0A017SPE6</accession>
<dbReference type="GeneID" id="63695081"/>
<keyword evidence="4" id="KW-1185">Reference proteome</keyword>
<dbReference type="PANTHER" id="PTHR40618">
    <property type="entry name" value="B-ZIP TRANSCRIPTION FACTOR (EUROFUNG)-RELATED"/>
    <property type="match status" value="1"/>
</dbReference>
<dbReference type="PANTHER" id="PTHR40618:SF1">
    <property type="entry name" value="B-ZIP TRANSCRIPTION FACTOR (EUROFUNG)"/>
    <property type="match status" value="1"/>
</dbReference>
<gene>
    <name evidence="3" type="ORF">EURHEDRAFT_399782</name>
</gene>
<sequence>MWLAYWMKTPRSIVVCRYDWYRAYRLRREGSLTRYKDRVAQLENAVENMSTSVLSLSQRLVQSGALESNPELAIYIHGIVLTCLRSVKEAGCKKETPDAPPASRESPFMPLRKQR</sequence>
<dbReference type="Proteomes" id="UP000019804">
    <property type="component" value="Unassembled WGS sequence"/>
</dbReference>
<dbReference type="EMBL" id="KK088413">
    <property type="protein sequence ID" value="EYE98494.1"/>
    <property type="molecule type" value="Genomic_DNA"/>
</dbReference>
<evidence type="ECO:0000313" key="4">
    <source>
        <dbReference type="Proteomes" id="UP000019804"/>
    </source>
</evidence>
<dbReference type="HOGENOM" id="CLU_2108547_0_0_1"/>
<feature type="region of interest" description="Disordered" evidence="2">
    <location>
        <begin position="92"/>
        <end position="115"/>
    </location>
</feature>
<reference evidence="4" key="1">
    <citation type="journal article" date="2014" name="Nat. Commun.">
        <title>Genomic adaptations of the halophilic Dead Sea filamentous fungus Eurotium rubrum.</title>
        <authorList>
            <person name="Kis-Papo T."/>
            <person name="Weig A.R."/>
            <person name="Riley R."/>
            <person name="Persoh D."/>
            <person name="Salamov A."/>
            <person name="Sun H."/>
            <person name="Lipzen A."/>
            <person name="Wasser S.P."/>
            <person name="Rambold G."/>
            <person name="Grigoriev I.V."/>
            <person name="Nevo E."/>
        </authorList>
    </citation>
    <scope>NUCLEOTIDE SEQUENCE [LARGE SCALE GENOMIC DNA]</scope>
    <source>
        <strain evidence="4">CBS 135680</strain>
    </source>
</reference>
<evidence type="ECO:0000313" key="3">
    <source>
        <dbReference type="EMBL" id="EYE98494.1"/>
    </source>
</evidence>